<protein>
    <submittedName>
        <fullName evidence="2">Uncharacterized protein TCIL3000_1_1920</fullName>
    </submittedName>
</protein>
<dbReference type="VEuPathDB" id="TriTrypDB:TcIL3000_1_1920"/>
<dbReference type="SUPFAM" id="SSF48452">
    <property type="entry name" value="TPR-like"/>
    <property type="match status" value="1"/>
</dbReference>
<feature type="region of interest" description="Disordered" evidence="1">
    <location>
        <begin position="155"/>
        <end position="188"/>
    </location>
</feature>
<organism evidence="2">
    <name type="scientific">Trypanosoma congolense (strain IL3000)</name>
    <dbReference type="NCBI Taxonomy" id="1068625"/>
    <lineage>
        <taxon>Eukaryota</taxon>
        <taxon>Discoba</taxon>
        <taxon>Euglenozoa</taxon>
        <taxon>Kinetoplastea</taxon>
        <taxon>Metakinetoplastina</taxon>
        <taxon>Trypanosomatida</taxon>
        <taxon>Trypanosomatidae</taxon>
        <taxon>Trypanosoma</taxon>
        <taxon>Nannomonas</taxon>
    </lineage>
</organism>
<proteinExistence type="predicted"/>
<name>G0UJ74_TRYCI</name>
<dbReference type="Gene3D" id="1.25.40.10">
    <property type="entry name" value="Tetratricopeptide repeat domain"/>
    <property type="match status" value="1"/>
</dbReference>
<dbReference type="EMBL" id="HE575314">
    <property type="protein sequence ID" value="CCC89424.1"/>
    <property type="molecule type" value="Genomic_DNA"/>
</dbReference>
<evidence type="ECO:0000313" key="2">
    <source>
        <dbReference type="EMBL" id="CCC89424.1"/>
    </source>
</evidence>
<dbReference type="AlphaFoldDB" id="G0UJ74"/>
<feature type="compositionally biased region" description="Polar residues" evidence="1">
    <location>
        <begin position="168"/>
        <end position="188"/>
    </location>
</feature>
<gene>
    <name evidence="2" type="ORF">TCIL3000_1_1920</name>
</gene>
<evidence type="ECO:0000256" key="1">
    <source>
        <dbReference type="SAM" id="MobiDB-lite"/>
    </source>
</evidence>
<dbReference type="InterPro" id="IPR011990">
    <property type="entry name" value="TPR-like_helical_dom_sf"/>
</dbReference>
<sequence length="188" mass="20392">MEDLRIRGNAVFPTDLQSALALYQEAITLYEKSYGMEGKAPTSAVEEYTRCTGNALTCLFKLEQFSECATLAIKALRVNPLMSKAYAFIGRCMLVDNSSALCKHRREMGPLQYLCRAVYLQPSMAASVVHLISESIDRLLEETYAAQGGGTNSNGNIGAISSNARESGVNTNENGEVDSNVTTTMRAG</sequence>
<feature type="compositionally biased region" description="Low complexity" evidence="1">
    <location>
        <begin position="155"/>
        <end position="164"/>
    </location>
</feature>
<reference evidence="2" key="1">
    <citation type="journal article" date="2012" name="Proc. Natl. Acad. Sci. U.S.A.">
        <title>Antigenic diversity is generated by distinct evolutionary mechanisms in African trypanosome species.</title>
        <authorList>
            <person name="Jackson A.P."/>
            <person name="Berry A."/>
            <person name="Aslett M."/>
            <person name="Allison H.C."/>
            <person name="Burton P."/>
            <person name="Vavrova-Anderson J."/>
            <person name="Brown R."/>
            <person name="Browne H."/>
            <person name="Corton N."/>
            <person name="Hauser H."/>
            <person name="Gamble J."/>
            <person name="Gilderthorp R."/>
            <person name="Marcello L."/>
            <person name="McQuillan J."/>
            <person name="Otto T.D."/>
            <person name="Quail M.A."/>
            <person name="Sanders M.J."/>
            <person name="van Tonder A."/>
            <person name="Ginger M.L."/>
            <person name="Field M.C."/>
            <person name="Barry J.D."/>
            <person name="Hertz-Fowler C."/>
            <person name="Berriman M."/>
        </authorList>
    </citation>
    <scope>NUCLEOTIDE SEQUENCE</scope>
    <source>
        <strain evidence="2">IL3000</strain>
    </source>
</reference>
<accession>G0UJ74</accession>